<feature type="compositionally biased region" description="Pro residues" evidence="1">
    <location>
        <begin position="44"/>
        <end position="59"/>
    </location>
</feature>
<evidence type="ECO:0000313" key="2">
    <source>
        <dbReference type="EMBL" id="JAC63114.1"/>
    </source>
</evidence>
<feature type="non-terminal residue" evidence="2">
    <location>
        <position position="85"/>
    </location>
</feature>
<name>A0A061QXF4_9CHLO</name>
<organism evidence="2">
    <name type="scientific">Tetraselmis sp. GSL018</name>
    <dbReference type="NCBI Taxonomy" id="582737"/>
    <lineage>
        <taxon>Eukaryota</taxon>
        <taxon>Viridiplantae</taxon>
        <taxon>Chlorophyta</taxon>
        <taxon>core chlorophytes</taxon>
        <taxon>Chlorodendrophyceae</taxon>
        <taxon>Chlorodendrales</taxon>
        <taxon>Chlorodendraceae</taxon>
        <taxon>Tetraselmis</taxon>
    </lineage>
</organism>
<reference evidence="2" key="1">
    <citation type="submission" date="2014-05" db="EMBL/GenBank/DDBJ databases">
        <title>The transcriptome of the halophilic microalga Tetraselmis sp. GSL018 isolated from the Great Salt Lake, Utah.</title>
        <authorList>
            <person name="Jinkerson R.E."/>
            <person name="D'Adamo S."/>
            <person name="Posewitz M.C."/>
        </authorList>
    </citation>
    <scope>NUCLEOTIDE SEQUENCE</scope>
    <source>
        <strain evidence="2">GSL018</strain>
    </source>
</reference>
<feature type="region of interest" description="Disordered" evidence="1">
    <location>
        <begin position="1"/>
        <end position="25"/>
    </location>
</feature>
<accession>A0A061QXF4</accession>
<gene>
    <name evidence="2" type="ORF">TSPGSL018_21450</name>
</gene>
<protein>
    <submittedName>
        <fullName evidence="2">Uncharacterized protein</fullName>
    </submittedName>
</protein>
<proteinExistence type="predicted"/>
<dbReference type="EMBL" id="GBEZ01023802">
    <property type="protein sequence ID" value="JAC63114.1"/>
    <property type="molecule type" value="Transcribed_RNA"/>
</dbReference>
<sequence>SLGYPPVVEAKAPRAVSPQAPSPVPAATCLRCARATATALLPPLSSPIPPDPPQPPPPAHAKTHPPESRGRGRGHLENRFPVERP</sequence>
<feature type="compositionally biased region" description="Low complexity" evidence="1">
    <location>
        <begin position="13"/>
        <end position="25"/>
    </location>
</feature>
<feature type="region of interest" description="Disordered" evidence="1">
    <location>
        <begin position="41"/>
        <end position="85"/>
    </location>
</feature>
<feature type="compositionally biased region" description="Basic and acidic residues" evidence="1">
    <location>
        <begin position="64"/>
        <end position="85"/>
    </location>
</feature>
<evidence type="ECO:0000256" key="1">
    <source>
        <dbReference type="SAM" id="MobiDB-lite"/>
    </source>
</evidence>
<feature type="non-terminal residue" evidence="2">
    <location>
        <position position="1"/>
    </location>
</feature>
<dbReference type="AlphaFoldDB" id="A0A061QXF4"/>